<comment type="caution">
    <text evidence="2">The sequence shown here is derived from an EMBL/GenBank/DDBJ whole genome shotgun (WGS) entry which is preliminary data.</text>
</comment>
<dbReference type="Proteomes" id="UP000635606">
    <property type="component" value="Unassembled WGS sequence"/>
</dbReference>
<evidence type="ECO:0000313" key="2">
    <source>
        <dbReference type="EMBL" id="GIJ72515.1"/>
    </source>
</evidence>
<feature type="region of interest" description="Disordered" evidence="1">
    <location>
        <begin position="1"/>
        <end position="20"/>
    </location>
</feature>
<evidence type="ECO:0000313" key="3">
    <source>
        <dbReference type="Proteomes" id="UP000635606"/>
    </source>
</evidence>
<protein>
    <submittedName>
        <fullName evidence="2">Uncharacterized protein</fullName>
    </submittedName>
</protein>
<dbReference type="AlphaFoldDB" id="A0A8J4A361"/>
<proteinExistence type="predicted"/>
<organism evidence="2 3">
    <name type="scientific">Virgisporangium ochraceum</name>
    <dbReference type="NCBI Taxonomy" id="65505"/>
    <lineage>
        <taxon>Bacteria</taxon>
        <taxon>Bacillati</taxon>
        <taxon>Actinomycetota</taxon>
        <taxon>Actinomycetes</taxon>
        <taxon>Micromonosporales</taxon>
        <taxon>Micromonosporaceae</taxon>
        <taxon>Virgisporangium</taxon>
    </lineage>
</organism>
<name>A0A8J4A361_9ACTN</name>
<evidence type="ECO:0000256" key="1">
    <source>
        <dbReference type="SAM" id="MobiDB-lite"/>
    </source>
</evidence>
<sequence length="201" mass="20774">MPLSSLPGPPPHPHGPHAATEDVHDSAFLMRVLTESAGEAAVSALRARVDPAALPVTWVTDRLRVAWECAPSGGRRDALLACAERAVAAGVDVGAVASRGDGDRLPHVEAVAGLVQGVLLAHVRDDLATTPAARDRLADRVPRGTLLPAAPWCPPVNAAGRFAAATVDDFDQPEDAKMLVCLRLLVACTARLGAVDDGVSG</sequence>
<dbReference type="EMBL" id="BOPH01000102">
    <property type="protein sequence ID" value="GIJ72515.1"/>
    <property type="molecule type" value="Genomic_DNA"/>
</dbReference>
<gene>
    <name evidence="2" type="ORF">Voc01_074320</name>
</gene>
<dbReference type="RefSeq" id="WP_203932372.1">
    <property type="nucleotide sequence ID" value="NZ_BOPH01000102.1"/>
</dbReference>
<reference evidence="2" key="1">
    <citation type="submission" date="2021-01" db="EMBL/GenBank/DDBJ databases">
        <title>Whole genome shotgun sequence of Virgisporangium ochraceum NBRC 16418.</title>
        <authorList>
            <person name="Komaki H."/>
            <person name="Tamura T."/>
        </authorList>
    </citation>
    <scope>NUCLEOTIDE SEQUENCE</scope>
    <source>
        <strain evidence="2">NBRC 16418</strain>
    </source>
</reference>
<keyword evidence="3" id="KW-1185">Reference proteome</keyword>
<accession>A0A8J4A361</accession>